<dbReference type="Proteomes" id="UP000621386">
    <property type="component" value="Unassembled WGS sequence"/>
</dbReference>
<dbReference type="EMBL" id="JAERRH010000001">
    <property type="protein sequence ID" value="MBL1103416.1"/>
    <property type="molecule type" value="Genomic_DNA"/>
</dbReference>
<reference evidence="2 3" key="1">
    <citation type="submission" date="2021-01" db="EMBL/GenBank/DDBJ databases">
        <title>WGS of actinomycetes isolated from Thailand.</title>
        <authorList>
            <person name="Thawai C."/>
        </authorList>
    </citation>
    <scope>NUCLEOTIDE SEQUENCE [LARGE SCALE GENOMIC DNA]</scope>
    <source>
        <strain evidence="2 3">CH5-8</strain>
    </source>
</reference>
<evidence type="ECO:0000313" key="3">
    <source>
        <dbReference type="Proteomes" id="UP000621386"/>
    </source>
</evidence>
<name>A0ABS1NTI7_9ACTN</name>
<feature type="transmembrane region" description="Helical" evidence="1">
    <location>
        <begin position="132"/>
        <end position="154"/>
    </location>
</feature>
<feature type="transmembrane region" description="Helical" evidence="1">
    <location>
        <begin position="40"/>
        <end position="61"/>
    </location>
</feature>
<keyword evidence="1" id="KW-0472">Membrane</keyword>
<evidence type="ECO:0008006" key="4">
    <source>
        <dbReference type="Google" id="ProtNLM"/>
    </source>
</evidence>
<accession>A0ABS1NTI7</accession>
<sequence>MASRASSEAPAAGYSVPVPALPRLGRTWYRRGAPYWLRRARTTVFVVLAMALFSLFALGLYEGVRDLLPSTVRVVWDGVQVAASVVALVWGAVAHRREHREALLDPPDPARTARAKRDHDRRVPGRIALGRGLVLLAAPVMPAFAAYVAGRLLFWLTVREYPSEAGARRWLEEHATRPAAQQ</sequence>
<keyword evidence="1" id="KW-1133">Transmembrane helix</keyword>
<keyword evidence="3" id="KW-1185">Reference proteome</keyword>
<protein>
    <recommendedName>
        <fullName evidence="4">Integral membrane protein</fullName>
    </recommendedName>
</protein>
<comment type="caution">
    <text evidence="2">The sequence shown here is derived from an EMBL/GenBank/DDBJ whole genome shotgun (WGS) entry which is preliminary data.</text>
</comment>
<gene>
    <name evidence="2" type="ORF">JK361_02150</name>
</gene>
<proteinExistence type="predicted"/>
<feature type="transmembrane region" description="Helical" evidence="1">
    <location>
        <begin position="73"/>
        <end position="93"/>
    </location>
</feature>
<evidence type="ECO:0000256" key="1">
    <source>
        <dbReference type="SAM" id="Phobius"/>
    </source>
</evidence>
<keyword evidence="1" id="KW-0812">Transmembrane</keyword>
<organism evidence="2 3">
    <name type="scientific">Streptomyces musisoli</name>
    <dbReference type="NCBI Taxonomy" id="2802280"/>
    <lineage>
        <taxon>Bacteria</taxon>
        <taxon>Bacillati</taxon>
        <taxon>Actinomycetota</taxon>
        <taxon>Actinomycetes</taxon>
        <taxon>Kitasatosporales</taxon>
        <taxon>Streptomycetaceae</taxon>
        <taxon>Streptomyces</taxon>
    </lineage>
</organism>
<dbReference type="RefSeq" id="WP_201813864.1">
    <property type="nucleotide sequence ID" value="NZ_JAERRH010000001.1"/>
</dbReference>
<evidence type="ECO:0000313" key="2">
    <source>
        <dbReference type="EMBL" id="MBL1103416.1"/>
    </source>
</evidence>